<dbReference type="Proteomes" id="UP001162156">
    <property type="component" value="Unassembled WGS sequence"/>
</dbReference>
<comment type="caution">
    <text evidence="3">The sequence shown here is derived from an EMBL/GenBank/DDBJ whole genome shotgun (WGS) entry which is preliminary data.</text>
</comment>
<dbReference type="EMBL" id="JANEYF010002465">
    <property type="protein sequence ID" value="KAJ8946083.1"/>
    <property type="molecule type" value="Genomic_DNA"/>
</dbReference>
<dbReference type="PANTHER" id="PTHR45712:SF22">
    <property type="entry name" value="INSULIN-LIKE GROWTH FACTOR-BINDING PROTEIN COMPLEX ACID LABILE SUBUNIT"/>
    <property type="match status" value="1"/>
</dbReference>
<organism evidence="3 4">
    <name type="scientific">Rhamnusium bicolor</name>
    <dbReference type="NCBI Taxonomy" id="1586634"/>
    <lineage>
        <taxon>Eukaryota</taxon>
        <taxon>Metazoa</taxon>
        <taxon>Ecdysozoa</taxon>
        <taxon>Arthropoda</taxon>
        <taxon>Hexapoda</taxon>
        <taxon>Insecta</taxon>
        <taxon>Pterygota</taxon>
        <taxon>Neoptera</taxon>
        <taxon>Endopterygota</taxon>
        <taxon>Coleoptera</taxon>
        <taxon>Polyphaga</taxon>
        <taxon>Cucujiformia</taxon>
        <taxon>Chrysomeloidea</taxon>
        <taxon>Cerambycidae</taxon>
        <taxon>Lepturinae</taxon>
        <taxon>Rhagiini</taxon>
        <taxon>Rhamnusium</taxon>
    </lineage>
</organism>
<dbReference type="AlphaFoldDB" id="A0AAV8Y6L9"/>
<dbReference type="Gene3D" id="3.80.10.10">
    <property type="entry name" value="Ribonuclease Inhibitor"/>
    <property type="match status" value="1"/>
</dbReference>
<accession>A0AAV8Y6L9</accession>
<sequence>MFTNFKNLQNLYLQNTRTNRIEAEAFSVINNLNKLYLTNNYLEKISSNIFPVYNALHTLDLSHNLLNDLSEFDISMFPSIVFLNISHNRLEYLPENIMNKLKEENKFYLIADNNPWNCEHPGWVQHLTTIFIDAFCTNNNYDSRKVEEKMEKLSTGYLVYKDDTGIWSVCSAKCAFNHCLIWMFGAVWFGIILGNTCKIKRLLFTEPTRYEDKAIQCGKYKNISLT</sequence>
<dbReference type="PROSITE" id="PS51450">
    <property type="entry name" value="LRR"/>
    <property type="match status" value="2"/>
</dbReference>
<dbReference type="InterPro" id="IPR001611">
    <property type="entry name" value="Leu-rich_rpt"/>
</dbReference>
<proteinExistence type="predicted"/>
<evidence type="ECO:0000313" key="4">
    <source>
        <dbReference type="Proteomes" id="UP001162156"/>
    </source>
</evidence>
<dbReference type="SUPFAM" id="SSF52058">
    <property type="entry name" value="L domain-like"/>
    <property type="match status" value="1"/>
</dbReference>
<evidence type="ECO:0000256" key="1">
    <source>
        <dbReference type="ARBA" id="ARBA00022614"/>
    </source>
</evidence>
<protein>
    <submittedName>
        <fullName evidence="3">Uncharacterized protein</fullName>
    </submittedName>
</protein>
<dbReference type="InterPro" id="IPR050333">
    <property type="entry name" value="SLRP"/>
</dbReference>
<keyword evidence="2" id="KW-0677">Repeat</keyword>
<reference evidence="3" key="1">
    <citation type="journal article" date="2023" name="Insect Mol. Biol.">
        <title>Genome sequencing provides insights into the evolution of gene families encoding plant cell wall-degrading enzymes in longhorned beetles.</title>
        <authorList>
            <person name="Shin N.R."/>
            <person name="Okamura Y."/>
            <person name="Kirsch R."/>
            <person name="Pauchet Y."/>
        </authorList>
    </citation>
    <scope>NUCLEOTIDE SEQUENCE</scope>
    <source>
        <strain evidence="3">RBIC_L_NR</strain>
    </source>
</reference>
<keyword evidence="4" id="KW-1185">Reference proteome</keyword>
<evidence type="ECO:0000256" key="2">
    <source>
        <dbReference type="ARBA" id="ARBA00022737"/>
    </source>
</evidence>
<dbReference type="Pfam" id="PF13855">
    <property type="entry name" value="LRR_8"/>
    <property type="match status" value="1"/>
</dbReference>
<evidence type="ECO:0000313" key="3">
    <source>
        <dbReference type="EMBL" id="KAJ8946083.1"/>
    </source>
</evidence>
<name>A0AAV8Y6L9_9CUCU</name>
<dbReference type="InterPro" id="IPR032675">
    <property type="entry name" value="LRR_dom_sf"/>
</dbReference>
<dbReference type="PANTHER" id="PTHR45712">
    <property type="entry name" value="AGAP008170-PA"/>
    <property type="match status" value="1"/>
</dbReference>
<keyword evidence="1" id="KW-0433">Leucine-rich repeat</keyword>
<gene>
    <name evidence="3" type="ORF">NQ314_008983</name>
</gene>